<name>A0A9X3M9W0_9CORY</name>
<comment type="caution">
    <text evidence="3">The sequence shown here is derived from an EMBL/GenBank/DDBJ whole genome shotgun (WGS) entry which is preliminary data.</text>
</comment>
<sequence>MKRQVTVATLMVSSIVMLSSCAADIGTRSASEETTKVDVSGGNSSADGAGGANGDPGDDADGDRGESALAADEKDAEGAGHSGEAGATGTGKSSGVLPPLGEFDPADPNFELFDPCTEITNVQLQQHGLERYEGQSVARSGHKICSFKRVSEEIVLSIGSTYKSFDVSRVNPDLVVDNSDEELDGVVIHRGEVFSDLACSATFSTVRGVVTISANSFGKTKGSACTLASNMTKELI</sequence>
<dbReference type="AlphaFoldDB" id="A0A9X3M9W0"/>
<keyword evidence="2" id="KW-0732">Signal</keyword>
<organism evidence="3 5">
    <name type="scientific">Corynebacterium curieae</name>
    <dbReference type="NCBI Taxonomy" id="2913500"/>
    <lineage>
        <taxon>Bacteria</taxon>
        <taxon>Bacillati</taxon>
        <taxon>Actinomycetota</taxon>
        <taxon>Actinomycetes</taxon>
        <taxon>Mycobacteriales</taxon>
        <taxon>Corynebacteriaceae</taxon>
        <taxon>Corynebacterium</taxon>
    </lineage>
</organism>
<feature type="chain" id="PRO_5040940127" evidence="2">
    <location>
        <begin position="23"/>
        <end position="236"/>
    </location>
</feature>
<feature type="compositionally biased region" description="Basic and acidic residues" evidence="1">
    <location>
        <begin position="62"/>
        <end position="78"/>
    </location>
</feature>
<keyword evidence="6" id="KW-1185">Reference proteome</keyword>
<evidence type="ECO:0000313" key="3">
    <source>
        <dbReference type="EMBL" id="MCZ9306882.1"/>
    </source>
</evidence>
<dbReference type="Pfam" id="PF12079">
    <property type="entry name" value="DUF3558"/>
    <property type="match status" value="1"/>
</dbReference>
<feature type="region of interest" description="Disordered" evidence="1">
    <location>
        <begin position="26"/>
        <end position="108"/>
    </location>
</feature>
<evidence type="ECO:0000313" key="6">
    <source>
        <dbReference type="Proteomes" id="UP001185631"/>
    </source>
</evidence>
<dbReference type="Proteomes" id="UP001185631">
    <property type="component" value="Unassembled WGS sequence"/>
</dbReference>
<gene>
    <name evidence="3" type="ORF">L8V01_05235</name>
    <name evidence="4" type="ORF">RAE13_04780</name>
</gene>
<feature type="signal peptide" evidence="2">
    <location>
        <begin position="1"/>
        <end position="22"/>
    </location>
</feature>
<dbReference type="PROSITE" id="PS51257">
    <property type="entry name" value="PROKAR_LIPOPROTEIN"/>
    <property type="match status" value="1"/>
</dbReference>
<accession>A0A9X3M9W0</accession>
<proteinExistence type="predicted"/>
<evidence type="ECO:0000256" key="1">
    <source>
        <dbReference type="SAM" id="MobiDB-lite"/>
    </source>
</evidence>
<protein>
    <submittedName>
        <fullName evidence="3">DUF3558 family protein</fullName>
    </submittedName>
</protein>
<dbReference type="RefSeq" id="WP_269946089.1">
    <property type="nucleotide sequence ID" value="NZ_JAKMUU010000002.1"/>
</dbReference>
<evidence type="ECO:0000313" key="4">
    <source>
        <dbReference type="EMBL" id="MDV2423732.1"/>
    </source>
</evidence>
<feature type="compositionally biased region" description="Gly residues" evidence="1">
    <location>
        <begin position="80"/>
        <end position="89"/>
    </location>
</feature>
<reference evidence="3" key="1">
    <citation type="submission" date="2022-02" db="EMBL/GenBank/DDBJ databases">
        <title>Corynebacterium sp. from urogenital microbiome.</title>
        <authorList>
            <person name="Cappelli E.A."/>
            <person name="Ribeiro T.G."/>
            <person name="Peixe L."/>
        </authorList>
    </citation>
    <scope>NUCLEOTIDE SEQUENCE</scope>
    <source>
        <strain evidence="3">C8Ua_181</strain>
    </source>
</reference>
<reference evidence="4 6" key="2">
    <citation type="submission" date="2023-08" db="EMBL/GenBank/DDBJ databases">
        <title>Genomic characterization of the C. tuberculostearicum species complex, a ubiquitous member of the human skin microbiome.</title>
        <authorList>
            <person name="Ahmed N."/>
            <person name="Deming C."/>
            <person name="Conlan S."/>
            <person name="Segre J."/>
        </authorList>
    </citation>
    <scope>NUCLEOTIDE SEQUENCE [LARGE SCALE GENOMIC DNA]</scope>
    <source>
        <strain evidence="4 6">CTNIH19</strain>
    </source>
</reference>
<evidence type="ECO:0000313" key="5">
    <source>
        <dbReference type="Proteomes" id="UP001146430"/>
    </source>
</evidence>
<evidence type="ECO:0000256" key="2">
    <source>
        <dbReference type="SAM" id="SignalP"/>
    </source>
</evidence>
<dbReference type="EMBL" id="JAVBID010000004">
    <property type="protein sequence ID" value="MDV2423732.1"/>
    <property type="molecule type" value="Genomic_DNA"/>
</dbReference>
<dbReference type="InterPro" id="IPR024520">
    <property type="entry name" value="DUF3558"/>
</dbReference>
<dbReference type="Proteomes" id="UP001146430">
    <property type="component" value="Unassembled WGS sequence"/>
</dbReference>
<dbReference type="EMBL" id="JAKMUU010000002">
    <property type="protein sequence ID" value="MCZ9306882.1"/>
    <property type="molecule type" value="Genomic_DNA"/>
</dbReference>